<dbReference type="EMBL" id="CT573213">
    <property type="protein sequence ID" value="CAJ59234.1"/>
    <property type="molecule type" value="Genomic_DNA"/>
</dbReference>
<name>Q0RT67_FRAAA</name>
<dbReference type="KEGG" id="fal:FRAAL0559"/>
<keyword evidence="2" id="KW-1185">Reference proteome</keyword>
<evidence type="ECO:0000313" key="2">
    <source>
        <dbReference type="Proteomes" id="UP000000657"/>
    </source>
</evidence>
<evidence type="ECO:0000313" key="1">
    <source>
        <dbReference type="EMBL" id="CAJ59234.1"/>
    </source>
</evidence>
<accession>Q0RT67</accession>
<protein>
    <submittedName>
        <fullName evidence="1">Transposase</fullName>
    </submittedName>
</protein>
<dbReference type="Proteomes" id="UP000000657">
    <property type="component" value="Chromosome"/>
</dbReference>
<dbReference type="STRING" id="326424.FRAAL0559"/>
<reference evidence="1 2" key="1">
    <citation type="journal article" date="2007" name="Genome Res.">
        <title>Genome characteristics of facultatively symbiotic Frankia sp. strains reflect host range and host plant biogeography.</title>
        <authorList>
            <person name="Normand P."/>
            <person name="Lapierre P."/>
            <person name="Tisa L.S."/>
            <person name="Gogarten J.P."/>
            <person name="Alloisio N."/>
            <person name="Bagnarol E."/>
            <person name="Bassi C.A."/>
            <person name="Berry A.M."/>
            <person name="Bickhart D.M."/>
            <person name="Choisne N."/>
            <person name="Couloux A."/>
            <person name="Cournoyer B."/>
            <person name="Cruveiller S."/>
            <person name="Daubin V."/>
            <person name="Demange N."/>
            <person name="Francino M.P."/>
            <person name="Goltsman E."/>
            <person name="Huang Y."/>
            <person name="Kopp O.R."/>
            <person name="Labarre L."/>
            <person name="Lapidus A."/>
            <person name="Lavire C."/>
            <person name="Marechal J."/>
            <person name="Martinez M."/>
            <person name="Mastronunzio J.E."/>
            <person name="Mullin B.C."/>
            <person name="Niemann J."/>
            <person name="Pujic P."/>
            <person name="Rawnsley T."/>
            <person name="Rouy Z."/>
            <person name="Schenowitz C."/>
            <person name="Sellstedt A."/>
            <person name="Tavares F."/>
            <person name="Tomkins J.P."/>
            <person name="Vallenet D."/>
            <person name="Valverde C."/>
            <person name="Wall L.G."/>
            <person name="Wang Y."/>
            <person name="Medigue C."/>
            <person name="Benson D.R."/>
        </authorList>
    </citation>
    <scope>NUCLEOTIDE SEQUENCE [LARGE SCALE GENOMIC DNA]</scope>
    <source>
        <strain evidence="2">DSM 45986 / CECT 9034 / ACN14a</strain>
    </source>
</reference>
<sequence length="138" mass="16349">MEKVRDVVGVSLDPPGPRGEVVALSHLRFHLRFTPTSSSWMNLVERWFVELSRRKLCRSTHRSVVELEAGIRKWISAWNKGPEAVRLDEDRRPESRNPRCLPRTNQRRRILGGDLDHRPPKIIRYVDIVKTWYIQCRR</sequence>
<dbReference type="eggNOG" id="COG3335">
    <property type="taxonomic scope" value="Bacteria"/>
</dbReference>
<organism evidence="1 2">
    <name type="scientific">Frankia alni (strain DSM 45986 / CECT 9034 / ACN14a)</name>
    <dbReference type="NCBI Taxonomy" id="326424"/>
    <lineage>
        <taxon>Bacteria</taxon>
        <taxon>Bacillati</taxon>
        <taxon>Actinomycetota</taxon>
        <taxon>Actinomycetes</taxon>
        <taxon>Frankiales</taxon>
        <taxon>Frankiaceae</taxon>
        <taxon>Frankia</taxon>
    </lineage>
</organism>
<gene>
    <name evidence="1" type="ordered locus">FRAAL0559</name>
</gene>
<proteinExistence type="predicted"/>
<dbReference type="AlphaFoldDB" id="Q0RT67"/>
<dbReference type="HOGENOM" id="CLU_1852236_0_0_11"/>